<reference evidence="2" key="2">
    <citation type="submission" date="2025-08" db="UniProtKB">
        <authorList>
            <consortium name="RefSeq"/>
        </authorList>
    </citation>
    <scope>IDENTIFICATION</scope>
</reference>
<keyword evidence="1" id="KW-1185">Reference proteome</keyword>
<reference evidence="1" key="1">
    <citation type="journal article" date="2014" name="Nat. Genet.">
        <title>The genome of the stress-tolerant wild tomato species Solanum pennellii.</title>
        <authorList>
            <person name="Bolger A."/>
            <person name="Scossa F."/>
            <person name="Bolger M.E."/>
            <person name="Lanz C."/>
            <person name="Maumus F."/>
            <person name="Tohge T."/>
            <person name="Quesneville H."/>
            <person name="Alseekh S."/>
            <person name="Sorensen I."/>
            <person name="Lichtenstein G."/>
            <person name="Fich E.A."/>
            <person name="Conte M."/>
            <person name="Keller H."/>
            <person name="Schneeberger K."/>
            <person name="Schwacke R."/>
            <person name="Ofner I."/>
            <person name="Vrebalov J."/>
            <person name="Xu Y."/>
            <person name="Osorio S."/>
            <person name="Aflitos S.A."/>
            <person name="Schijlen E."/>
            <person name="Jimenez-Gomez J.M."/>
            <person name="Ryngajllo M."/>
            <person name="Kimura S."/>
            <person name="Kumar R."/>
            <person name="Koenig D."/>
            <person name="Headland L.R."/>
            <person name="Maloof J.N."/>
            <person name="Sinha N."/>
            <person name="van Ham R.C."/>
            <person name="Lankhorst R.K."/>
            <person name="Mao L."/>
            <person name="Vogel A."/>
            <person name="Arsova B."/>
            <person name="Panstruga R."/>
            <person name="Fei Z."/>
            <person name="Rose J.K."/>
            <person name="Zamir D."/>
            <person name="Carrari F."/>
            <person name="Giovannoni J.J."/>
            <person name="Weigel D."/>
            <person name="Usadel B."/>
            <person name="Fernie A.R."/>
        </authorList>
    </citation>
    <scope>NUCLEOTIDE SEQUENCE [LARGE SCALE GENOMIC DNA]</scope>
    <source>
        <strain evidence="1">cv. LA0716</strain>
    </source>
</reference>
<protein>
    <submittedName>
        <fullName evidence="2">Uncharacterized protein LOC107022218</fullName>
    </submittedName>
</protein>
<sequence length="607" mass="67767">MVENGIKSGKIVSQAALKATTQVLQNGSGNIGGKKRREDVTTIVSAPRTHVLGNSPQHYFPSQAPQYSMPYTPYHVFNAQPIAPPSYPQWRAPTPQNHPPPPQVHQNTARIPFRPRPQYKKGNGVKGEFTPIGESYASLFQKLRTLNVLSPIERKMSNPPPRNLDYSQHCAYCSNAPGHNIERCWYLKRAIQDLIDSNRIIVESPSGPNINQNPLPRHTETNMLEMMKGHEEFASPYKQILRVGTGIEMSANVVDLTKMMPLRAENVLEKLSPSNTPILTMKGALEDVWASPSKAKLFVPKGQNKPILIVRGAHIPPVIIRPVSQLPMNNPKAIPWNYEPTVVTYKGKEIDEQIDEVGGITRSGRCYVPMELRKTKNDQIQIKSPVTEGEAEEFLRKMKLSDYSVVEQLRKTPAQISLLSLLIHYDEHRKAVMKILNESHVPSKVTVSQLEKIAGRIFEKLNVSAERARPNNVCVRAFDGSKIDVIGEIELVPTIGPVDLAGRPWVHRAGAVPSMLHQMIKFEYDRQEVIVHGEGDLSIYKDSSSPFIKADNENEALVYQASEVVVIEHVPEGSVISKPNMPIASVMVVNELLKHGFVQGRAYPVSL</sequence>
<gene>
    <name evidence="2" type="primary">LOC107022218</name>
</gene>
<organism evidence="1 2">
    <name type="scientific">Solanum pennellii</name>
    <name type="common">Tomato</name>
    <name type="synonym">Lycopersicon pennellii</name>
    <dbReference type="NCBI Taxonomy" id="28526"/>
    <lineage>
        <taxon>Eukaryota</taxon>
        <taxon>Viridiplantae</taxon>
        <taxon>Streptophyta</taxon>
        <taxon>Embryophyta</taxon>
        <taxon>Tracheophyta</taxon>
        <taxon>Spermatophyta</taxon>
        <taxon>Magnoliopsida</taxon>
        <taxon>eudicotyledons</taxon>
        <taxon>Gunneridae</taxon>
        <taxon>Pentapetalae</taxon>
        <taxon>asterids</taxon>
        <taxon>lamiids</taxon>
        <taxon>Solanales</taxon>
        <taxon>Solanaceae</taxon>
        <taxon>Solanoideae</taxon>
        <taxon>Solaneae</taxon>
        <taxon>Solanum</taxon>
        <taxon>Solanum subgen. Lycopersicon</taxon>
    </lineage>
</organism>
<dbReference type="PANTHER" id="PTHR32108">
    <property type="entry name" value="DNA-DIRECTED RNA POLYMERASE SUBUNIT ALPHA"/>
    <property type="match status" value="1"/>
</dbReference>
<dbReference type="GeneID" id="107022218"/>
<evidence type="ECO:0000313" key="2">
    <source>
        <dbReference type="RefSeq" id="XP_015078381.1"/>
    </source>
</evidence>
<name>A0ABM1GZY5_SOLPN</name>
<dbReference type="Proteomes" id="UP000694930">
    <property type="component" value="Chromosome 6"/>
</dbReference>
<dbReference type="PANTHER" id="PTHR32108:SF9">
    <property type="entry name" value="REVERSE TRANSCRIPTASE RNASE H-LIKE DOMAIN-CONTAINING PROTEIN"/>
    <property type="match status" value="1"/>
</dbReference>
<dbReference type="RefSeq" id="XP_015078381.1">
    <property type="nucleotide sequence ID" value="XM_015222895.1"/>
</dbReference>
<proteinExistence type="predicted"/>
<accession>A0ABM1GZY5</accession>
<evidence type="ECO:0000313" key="1">
    <source>
        <dbReference type="Proteomes" id="UP000694930"/>
    </source>
</evidence>